<protein>
    <submittedName>
        <fullName evidence="1">Uncharacterized protein</fullName>
    </submittedName>
</protein>
<reference evidence="1" key="1">
    <citation type="journal article" date="2020" name="Nature">
        <title>Giant virus diversity and host interactions through global metagenomics.</title>
        <authorList>
            <person name="Schulz F."/>
            <person name="Roux S."/>
            <person name="Paez-Espino D."/>
            <person name="Jungbluth S."/>
            <person name="Walsh D.A."/>
            <person name="Denef V.J."/>
            <person name="McMahon K.D."/>
            <person name="Konstantinidis K.T."/>
            <person name="Eloe-Fadrosh E.A."/>
            <person name="Kyrpides N.C."/>
            <person name="Woyke T."/>
        </authorList>
    </citation>
    <scope>NUCLEOTIDE SEQUENCE</scope>
    <source>
        <strain evidence="1">GVMAG-S-1101164-105</strain>
    </source>
</reference>
<sequence length="173" mass="20310">MQIPSVCYPYIISAYTKYASLCNTIQRFVGRLTVAYETLFTPRIYVFYKGYLQPVPYKHNADKDTCHLFYDVDRSLFYTGNNWSGKNRALPILSMEVRDMSNNLMYDLTDFVNDLRFVQTQDEATPSLSSIIMIWATLNDIYFDPSFHRLQYIDCLGNTIETNFTDLKELVRH</sequence>
<dbReference type="AlphaFoldDB" id="A0A6C0JYW7"/>
<proteinExistence type="predicted"/>
<accession>A0A6C0JYW7</accession>
<evidence type="ECO:0000313" key="1">
    <source>
        <dbReference type="EMBL" id="QHU09597.1"/>
    </source>
</evidence>
<name>A0A6C0JYW7_9ZZZZ</name>
<organism evidence="1">
    <name type="scientific">viral metagenome</name>
    <dbReference type="NCBI Taxonomy" id="1070528"/>
    <lineage>
        <taxon>unclassified sequences</taxon>
        <taxon>metagenomes</taxon>
        <taxon>organismal metagenomes</taxon>
    </lineage>
</organism>
<dbReference type="EMBL" id="MN740739">
    <property type="protein sequence ID" value="QHU09597.1"/>
    <property type="molecule type" value="Genomic_DNA"/>
</dbReference>